<sequence>MLIIPAEHPLDWKRPPVITLLLILLNTLIYFGYQGGDEERREQAVQAYLDSGLLSRERPLFVDDLVRRDRLEEGERDYVDGMRRQDLASGILHDLQFEQRLHQSPEYQADPAWQEARGRAEALRDRLSTFRFGFIPARFSMEGLFGAMFLHGSFDHLLGNMLFLFIFGFALEIALGRWVYLGLYLLSGVASHLLWWALDPVWVTGVGASGAISGLMGMYIGVYGLRKINFFYWLGPLIGYFKAPALWVLPVWVGKELYGLLASDDHINYYAHLGGLGAGFLAVWLARLSGRLRMDEDYLHKVDPDAPFKRELAALDQLIAQFDLAQAANRGPDLLNRYPGRLPLLERLYAIASGRQDRALLSTLLKQLFALPDSSERLLLLKRLADDSAADEQPLLRHAAVQLHLLPPLIRAGEGQRALACWRRLSQATPSPTQLPGLTLQLARLLGQGRDLRGIGELTRFLHSRYPEAEQTRQLALLQQHLAR</sequence>
<proteinExistence type="inferred from homology"/>
<feature type="transmembrane region" description="Helical" evidence="7">
    <location>
        <begin position="269"/>
        <end position="286"/>
    </location>
</feature>
<dbReference type="Gene3D" id="1.20.1540.10">
    <property type="entry name" value="Rhomboid-like"/>
    <property type="match status" value="1"/>
</dbReference>
<dbReference type="PANTHER" id="PTHR43731">
    <property type="entry name" value="RHOMBOID PROTEASE"/>
    <property type="match status" value="1"/>
</dbReference>
<feature type="transmembrane region" description="Helical" evidence="7">
    <location>
        <begin position="157"/>
        <end position="180"/>
    </location>
</feature>
<evidence type="ECO:0000256" key="1">
    <source>
        <dbReference type="ARBA" id="ARBA00004141"/>
    </source>
</evidence>
<keyword evidence="5 7" id="KW-1133">Transmembrane helix</keyword>
<reference evidence="9 10" key="1">
    <citation type="submission" date="2017-01" db="EMBL/GenBank/DDBJ databases">
        <authorList>
            <person name="Mah S.A."/>
            <person name="Swanson W.J."/>
            <person name="Moy G.W."/>
            <person name="Vacquier V.D."/>
        </authorList>
    </citation>
    <scope>NUCLEOTIDE SEQUENCE [LARGE SCALE GENOMIC DNA]</scope>
    <source>
        <strain evidence="9 10">RU36E</strain>
    </source>
</reference>
<dbReference type="AlphaFoldDB" id="A0A1N6R1S7"/>
<dbReference type="InterPro" id="IPR050925">
    <property type="entry name" value="Rhomboid_protease_S54"/>
</dbReference>
<keyword evidence="4" id="KW-0378">Hydrolase</keyword>
<comment type="similarity">
    <text evidence="2">Belongs to the peptidase S54 family.</text>
</comment>
<dbReference type="InterPro" id="IPR022764">
    <property type="entry name" value="Peptidase_S54_rhomboid_dom"/>
</dbReference>
<dbReference type="SUPFAM" id="SSF144091">
    <property type="entry name" value="Rhomboid-like"/>
    <property type="match status" value="1"/>
</dbReference>
<comment type="subcellular location">
    <subcellularLocation>
        <location evidence="1">Membrane</location>
        <topology evidence="1">Multi-pass membrane protein</topology>
    </subcellularLocation>
</comment>
<evidence type="ECO:0000256" key="4">
    <source>
        <dbReference type="ARBA" id="ARBA00022801"/>
    </source>
</evidence>
<feature type="transmembrane region" description="Helical" evidence="7">
    <location>
        <begin position="230"/>
        <end position="249"/>
    </location>
</feature>
<dbReference type="GO" id="GO:0004252">
    <property type="term" value="F:serine-type endopeptidase activity"/>
    <property type="evidence" value="ECO:0007669"/>
    <property type="project" value="InterPro"/>
</dbReference>
<evidence type="ECO:0000256" key="5">
    <source>
        <dbReference type="ARBA" id="ARBA00022989"/>
    </source>
</evidence>
<dbReference type="EMBL" id="FTMP01000002">
    <property type="protein sequence ID" value="SIQ22791.1"/>
    <property type="molecule type" value="Genomic_DNA"/>
</dbReference>
<dbReference type="PANTHER" id="PTHR43731:SF14">
    <property type="entry name" value="PRESENILIN-ASSOCIATED RHOMBOID-LIKE PROTEIN, MITOCHONDRIAL"/>
    <property type="match status" value="1"/>
</dbReference>
<keyword evidence="9" id="KW-0645">Protease</keyword>
<gene>
    <name evidence="9" type="ORF">SAMN05878282_102798</name>
</gene>
<dbReference type="GO" id="GO:0016020">
    <property type="term" value="C:membrane"/>
    <property type="evidence" value="ECO:0007669"/>
    <property type="project" value="UniProtKB-SubCell"/>
</dbReference>
<evidence type="ECO:0000313" key="9">
    <source>
        <dbReference type="EMBL" id="SIQ22791.1"/>
    </source>
</evidence>
<evidence type="ECO:0000256" key="6">
    <source>
        <dbReference type="ARBA" id="ARBA00023136"/>
    </source>
</evidence>
<name>A0A1N6R1S7_AQUAC</name>
<dbReference type="GO" id="GO:0006508">
    <property type="term" value="P:proteolysis"/>
    <property type="evidence" value="ECO:0007669"/>
    <property type="project" value="UniProtKB-KW"/>
</dbReference>
<dbReference type="InterPro" id="IPR035952">
    <property type="entry name" value="Rhomboid-like_sf"/>
</dbReference>
<evidence type="ECO:0000256" key="7">
    <source>
        <dbReference type="SAM" id="Phobius"/>
    </source>
</evidence>
<feature type="transmembrane region" description="Helical" evidence="7">
    <location>
        <begin position="15"/>
        <end position="33"/>
    </location>
</feature>
<feature type="domain" description="Peptidase S54 rhomboid" evidence="8">
    <location>
        <begin position="143"/>
        <end position="286"/>
    </location>
</feature>
<keyword evidence="3 7" id="KW-0812">Transmembrane</keyword>
<protein>
    <submittedName>
        <fullName evidence="9">Membrane associated serine protease, rhomboid family</fullName>
    </submittedName>
</protein>
<dbReference type="RefSeq" id="WP_076425939.1">
    <property type="nucleotide sequence ID" value="NZ_FTMP01000002.1"/>
</dbReference>
<evidence type="ECO:0000256" key="2">
    <source>
        <dbReference type="ARBA" id="ARBA00009045"/>
    </source>
</evidence>
<evidence type="ECO:0000313" key="10">
    <source>
        <dbReference type="Proteomes" id="UP000185841"/>
    </source>
</evidence>
<dbReference type="Pfam" id="PF01694">
    <property type="entry name" value="Rhomboid"/>
    <property type="match status" value="1"/>
</dbReference>
<organism evidence="9 10">
    <name type="scientific">Aquipseudomonas alcaligenes</name>
    <name type="common">Pseudomonas alcaligenes</name>
    <dbReference type="NCBI Taxonomy" id="43263"/>
    <lineage>
        <taxon>Bacteria</taxon>
        <taxon>Pseudomonadati</taxon>
        <taxon>Pseudomonadota</taxon>
        <taxon>Gammaproteobacteria</taxon>
        <taxon>Pseudomonadales</taxon>
        <taxon>Pseudomonadaceae</taxon>
        <taxon>Aquipseudomonas</taxon>
    </lineage>
</organism>
<feature type="transmembrane region" description="Helical" evidence="7">
    <location>
        <begin position="200"/>
        <end position="223"/>
    </location>
</feature>
<dbReference type="Proteomes" id="UP000185841">
    <property type="component" value="Unassembled WGS sequence"/>
</dbReference>
<evidence type="ECO:0000259" key="8">
    <source>
        <dbReference type="Pfam" id="PF01694"/>
    </source>
</evidence>
<accession>A0A1N6R1S7</accession>
<evidence type="ECO:0000256" key="3">
    <source>
        <dbReference type="ARBA" id="ARBA00022692"/>
    </source>
</evidence>
<keyword evidence="6 7" id="KW-0472">Membrane</keyword>